<keyword evidence="1" id="KW-0547">Nucleotide-binding</keyword>
<dbReference type="Proteomes" id="UP000196531">
    <property type="component" value="Unassembled WGS sequence"/>
</dbReference>
<dbReference type="PANTHER" id="PTHR32071:SF121">
    <property type="entry name" value="SIGMA L-DEPENDENT TRANSCRIPTIONAL REGULATOR YQIR-RELATED"/>
    <property type="match status" value="1"/>
</dbReference>
<dbReference type="AlphaFoldDB" id="A0A1Y5FB31"/>
<keyword evidence="2" id="KW-0067">ATP-binding</keyword>
<comment type="caution">
    <text evidence="4">The sequence shown here is derived from an EMBL/GenBank/DDBJ whole genome shotgun (WGS) entry which is preliminary data.</text>
</comment>
<dbReference type="EMBL" id="MAAO01000004">
    <property type="protein sequence ID" value="OUR98708.1"/>
    <property type="molecule type" value="Genomic_DNA"/>
</dbReference>
<organism evidence="4 5">
    <name type="scientific">Halobacteriovorax marinus</name>
    <dbReference type="NCBI Taxonomy" id="97084"/>
    <lineage>
        <taxon>Bacteria</taxon>
        <taxon>Pseudomonadati</taxon>
        <taxon>Bdellovibrionota</taxon>
        <taxon>Bacteriovoracia</taxon>
        <taxon>Bacteriovoracales</taxon>
        <taxon>Halobacteriovoraceae</taxon>
        <taxon>Halobacteriovorax</taxon>
    </lineage>
</organism>
<dbReference type="GO" id="GO:0005524">
    <property type="term" value="F:ATP binding"/>
    <property type="evidence" value="ECO:0007669"/>
    <property type="project" value="UniProtKB-KW"/>
</dbReference>
<dbReference type="InterPro" id="IPR003593">
    <property type="entry name" value="AAA+_ATPase"/>
</dbReference>
<dbReference type="InterPro" id="IPR025662">
    <property type="entry name" value="Sigma_54_int_dom_ATP-bd_1"/>
</dbReference>
<name>A0A1Y5FB31_9BACT</name>
<evidence type="ECO:0000259" key="3">
    <source>
        <dbReference type="PROSITE" id="PS50045"/>
    </source>
</evidence>
<dbReference type="PANTHER" id="PTHR32071">
    <property type="entry name" value="TRANSCRIPTIONAL REGULATORY PROTEIN"/>
    <property type="match status" value="1"/>
</dbReference>
<reference evidence="5" key="1">
    <citation type="journal article" date="2017" name="Proc. Natl. Acad. Sci. U.S.A.">
        <title>Simulation of Deepwater Horizon oil plume reveals substrate specialization within a complex community of hydrocarbon-degraders.</title>
        <authorList>
            <person name="Hu P."/>
            <person name="Dubinsky E.A."/>
            <person name="Probst A.J."/>
            <person name="Wang J."/>
            <person name="Sieber C.M.K."/>
            <person name="Tom L.M."/>
            <person name="Gardinali P."/>
            <person name="Banfield J.F."/>
            <person name="Atlas R.M."/>
            <person name="Andersen G.L."/>
        </authorList>
    </citation>
    <scope>NUCLEOTIDE SEQUENCE [LARGE SCALE GENOMIC DNA]</scope>
</reference>
<proteinExistence type="predicted"/>
<dbReference type="PROSITE" id="PS00675">
    <property type="entry name" value="SIGMA54_INTERACT_1"/>
    <property type="match status" value="1"/>
</dbReference>
<evidence type="ECO:0000313" key="4">
    <source>
        <dbReference type="EMBL" id="OUR98708.1"/>
    </source>
</evidence>
<dbReference type="PROSITE" id="PS50045">
    <property type="entry name" value="SIGMA54_INTERACT_4"/>
    <property type="match status" value="1"/>
</dbReference>
<evidence type="ECO:0000256" key="2">
    <source>
        <dbReference type="ARBA" id="ARBA00022840"/>
    </source>
</evidence>
<evidence type="ECO:0000256" key="1">
    <source>
        <dbReference type="ARBA" id="ARBA00022741"/>
    </source>
</evidence>
<dbReference type="SMART" id="SM00382">
    <property type="entry name" value="AAA"/>
    <property type="match status" value="1"/>
</dbReference>
<feature type="domain" description="Sigma-54 factor interaction" evidence="3">
    <location>
        <begin position="123"/>
        <end position="338"/>
    </location>
</feature>
<dbReference type="InterPro" id="IPR002078">
    <property type="entry name" value="Sigma_54_int"/>
</dbReference>
<sequence length="413" mass="47561">MKIFDQDLQNSSKFYSKVLLRPLFGKKREILLNRTGYSIYSTHEGDFMQDSINLYFPEFKGTEYELDLKWYEQGKSKYFLLNSKSNQPFRINGNLVFSAIISHGDKVDIGHNRLEFEYEHILIQEDLEISNRIIESNLNILIEGETGTGKSFLAKKIHERSGRKGRFVHINLSSFSRNLLESELFGHVKGAFTGAINDKMGAFKEADCGTLFLDEVDSLPIDIQTKLLLFLDSKSYRSVGDFKEHKVDVRLVFASGKNLLNLVTENIFRKDMYFRLSSGVLMKLRPLRHDKKKLLTMLRQFELSQDCVLSIRLEKFYCNLTWPGNIRQLYGHLQKKLVMTNGRKLDLDSLDEELLEVGIPAIEDQSTTFVTYKDLKVSYFSNVLSRMNGDVRLAANKLDVSINTVKNVLQKAG</sequence>
<dbReference type="Gene3D" id="3.40.50.300">
    <property type="entry name" value="P-loop containing nucleotide triphosphate hydrolases"/>
    <property type="match status" value="1"/>
</dbReference>
<accession>A0A1Y5FB31</accession>
<gene>
    <name evidence="4" type="ORF">A9Q84_04650</name>
</gene>
<dbReference type="SUPFAM" id="SSF52540">
    <property type="entry name" value="P-loop containing nucleoside triphosphate hydrolases"/>
    <property type="match status" value="1"/>
</dbReference>
<dbReference type="CDD" id="cd00009">
    <property type="entry name" value="AAA"/>
    <property type="match status" value="1"/>
</dbReference>
<dbReference type="InterPro" id="IPR027417">
    <property type="entry name" value="P-loop_NTPase"/>
</dbReference>
<protein>
    <recommendedName>
        <fullName evidence="3">Sigma-54 factor interaction domain-containing protein</fullName>
    </recommendedName>
</protein>
<dbReference type="Pfam" id="PF00158">
    <property type="entry name" value="Sigma54_activat"/>
    <property type="match status" value="1"/>
</dbReference>
<dbReference type="GO" id="GO:0006355">
    <property type="term" value="P:regulation of DNA-templated transcription"/>
    <property type="evidence" value="ECO:0007669"/>
    <property type="project" value="InterPro"/>
</dbReference>
<evidence type="ECO:0000313" key="5">
    <source>
        <dbReference type="Proteomes" id="UP000196531"/>
    </source>
</evidence>